<dbReference type="Pfam" id="PF00096">
    <property type="entry name" value="zf-C2H2"/>
    <property type="match status" value="4"/>
</dbReference>
<proteinExistence type="inferred from homology"/>
<feature type="domain" description="C2H2-type" evidence="14">
    <location>
        <begin position="313"/>
        <end position="340"/>
    </location>
</feature>
<evidence type="ECO:0000256" key="2">
    <source>
        <dbReference type="ARBA" id="ARBA00004123"/>
    </source>
</evidence>
<dbReference type="GO" id="GO:0031519">
    <property type="term" value="C:PcG protein complex"/>
    <property type="evidence" value="ECO:0007669"/>
    <property type="project" value="TreeGrafter"/>
</dbReference>
<feature type="domain" description="C2H2-type" evidence="14">
    <location>
        <begin position="397"/>
        <end position="424"/>
    </location>
</feature>
<keyword evidence="16" id="KW-1185">Reference proteome</keyword>
<keyword evidence="5" id="KW-0677">Repeat</keyword>
<dbReference type="FunFam" id="3.30.160.60:FF:001498">
    <property type="entry name" value="Zinc finger protein 404"/>
    <property type="match status" value="1"/>
</dbReference>
<dbReference type="PROSITE" id="PS00028">
    <property type="entry name" value="ZINC_FINGER_C2H2_1"/>
    <property type="match status" value="5"/>
</dbReference>
<keyword evidence="9" id="KW-0238">DNA-binding</keyword>
<feature type="domain" description="C2H2-type" evidence="14">
    <location>
        <begin position="425"/>
        <end position="444"/>
    </location>
</feature>
<dbReference type="FunFam" id="3.30.160.60:FF:000690">
    <property type="entry name" value="Zinc finger protein 354C"/>
    <property type="match status" value="1"/>
</dbReference>
<keyword evidence="11" id="KW-0539">Nucleus</keyword>
<dbReference type="Pfam" id="PF13912">
    <property type="entry name" value="zf-C2H2_6"/>
    <property type="match status" value="1"/>
</dbReference>
<dbReference type="AlphaFoldDB" id="A0A8C4NAC4"/>
<keyword evidence="10" id="KW-0804">Transcription</keyword>
<feature type="region of interest" description="Disordered" evidence="13">
    <location>
        <begin position="87"/>
        <end position="108"/>
    </location>
</feature>
<keyword evidence="8" id="KW-0805">Transcription regulation</keyword>
<dbReference type="GO" id="GO:0005667">
    <property type="term" value="C:transcription regulator complex"/>
    <property type="evidence" value="ECO:0007669"/>
    <property type="project" value="TreeGrafter"/>
</dbReference>
<dbReference type="SMART" id="SM00355">
    <property type="entry name" value="ZnF_C2H2"/>
    <property type="match status" value="7"/>
</dbReference>
<keyword evidence="4" id="KW-0479">Metal-binding</keyword>
<evidence type="ECO:0000256" key="3">
    <source>
        <dbReference type="ARBA" id="ARBA00006991"/>
    </source>
</evidence>
<evidence type="ECO:0000256" key="12">
    <source>
        <dbReference type="PROSITE-ProRule" id="PRU00042"/>
    </source>
</evidence>
<evidence type="ECO:0000256" key="6">
    <source>
        <dbReference type="ARBA" id="ARBA00022771"/>
    </source>
</evidence>
<keyword evidence="7" id="KW-0862">Zinc</keyword>
<evidence type="ECO:0000313" key="15">
    <source>
        <dbReference type="Ensembl" id="ENSEBUP00000003572.1"/>
    </source>
</evidence>
<dbReference type="PANTHER" id="PTHR14003:SF19">
    <property type="entry name" value="YY2 TRANSCRIPTION FACTOR"/>
    <property type="match status" value="1"/>
</dbReference>
<protein>
    <recommendedName>
        <fullName evidence="14">C2H2-type domain-containing protein</fullName>
    </recommendedName>
</protein>
<evidence type="ECO:0000256" key="11">
    <source>
        <dbReference type="ARBA" id="ARBA00023242"/>
    </source>
</evidence>
<evidence type="ECO:0000256" key="5">
    <source>
        <dbReference type="ARBA" id="ARBA00022737"/>
    </source>
</evidence>
<evidence type="ECO:0000313" key="16">
    <source>
        <dbReference type="Proteomes" id="UP000694388"/>
    </source>
</evidence>
<dbReference type="FunFam" id="3.30.160.60:FF:000097">
    <property type="entry name" value="Zinc finger protein"/>
    <property type="match status" value="1"/>
</dbReference>
<evidence type="ECO:0000256" key="1">
    <source>
        <dbReference type="ARBA" id="ARBA00003767"/>
    </source>
</evidence>
<dbReference type="SUPFAM" id="SSF57667">
    <property type="entry name" value="beta-beta-alpha zinc fingers"/>
    <property type="match status" value="3"/>
</dbReference>
<dbReference type="GeneTree" id="ENSGT01150000286971"/>
<dbReference type="Ensembl" id="ENSEBUT00000003948.1">
    <property type="protein sequence ID" value="ENSEBUP00000003572.1"/>
    <property type="gene ID" value="ENSEBUG00000002586.1"/>
</dbReference>
<dbReference type="PANTHER" id="PTHR14003">
    <property type="entry name" value="TRANSCRIPTIONAL REPRESSOR PROTEIN YY"/>
    <property type="match status" value="1"/>
</dbReference>
<feature type="domain" description="C2H2-type" evidence="14">
    <location>
        <begin position="341"/>
        <end position="368"/>
    </location>
</feature>
<sequence length="471" mass="53471">MLRDRLVCGVNDQLIRRRLLSERGLTYERALEIALAIETAPKDAQRTTSSVLPNRQGAMETTTSIVAQPLKKRRLLQHLSPPAMQKISQRMPLTPAERQRRRREKLKMQEQRERYKAIDLTGVRCGVEVVPAWLKSWGLTAEALHATFKGLGLQIIRELCARTKPAPARVRLHLLAARFSRAMCADLCHFIESCLVRLSSEPLILPRFMNHLNDVGGMPGVLGIKVKDKDKDISVEEDGRYSVDGTPVDLVAKFPCSQCSFSLSTMAAWQLHMESHRPVSSNKRHKCSTCPYSTDDKSSFRLHARVHTGERPYTCGVCGKTFSQSSHRWQHMRIHNNDRPHSCAVCSKTFNRLTTLQQHTRIHTGERPFVCTMCAKTFSHPSALQQHVRIHTGERPHSCAVCSRTFSRPSALHQHARIHTGERPYTCTLCGKAFRQIAHCRNHMACCKYLKECNKRTIDSPEETAQLSISM</sequence>
<comment type="subcellular location">
    <subcellularLocation>
        <location evidence="2">Nucleus</location>
    </subcellularLocation>
</comment>
<evidence type="ECO:0000256" key="4">
    <source>
        <dbReference type="ARBA" id="ARBA00022723"/>
    </source>
</evidence>
<feature type="domain" description="C2H2-type" evidence="14">
    <location>
        <begin position="285"/>
        <end position="312"/>
    </location>
</feature>
<evidence type="ECO:0000256" key="13">
    <source>
        <dbReference type="SAM" id="MobiDB-lite"/>
    </source>
</evidence>
<dbReference type="GO" id="GO:0000978">
    <property type="term" value="F:RNA polymerase II cis-regulatory region sequence-specific DNA binding"/>
    <property type="evidence" value="ECO:0007669"/>
    <property type="project" value="TreeGrafter"/>
</dbReference>
<dbReference type="PROSITE" id="PS50157">
    <property type="entry name" value="ZINC_FINGER_C2H2_2"/>
    <property type="match status" value="6"/>
</dbReference>
<organism evidence="15 16">
    <name type="scientific">Eptatretus burgeri</name>
    <name type="common">Inshore hagfish</name>
    <dbReference type="NCBI Taxonomy" id="7764"/>
    <lineage>
        <taxon>Eukaryota</taxon>
        <taxon>Metazoa</taxon>
        <taxon>Chordata</taxon>
        <taxon>Craniata</taxon>
        <taxon>Vertebrata</taxon>
        <taxon>Cyclostomata</taxon>
        <taxon>Myxini</taxon>
        <taxon>Myxiniformes</taxon>
        <taxon>Myxinidae</taxon>
        <taxon>Eptatretinae</taxon>
        <taxon>Eptatretus</taxon>
    </lineage>
</organism>
<dbReference type="FunFam" id="3.30.160.60:FF:000557">
    <property type="entry name" value="zinc finger and SCAN domain-containing protein 29"/>
    <property type="match status" value="1"/>
</dbReference>
<dbReference type="GO" id="GO:0000785">
    <property type="term" value="C:chromatin"/>
    <property type="evidence" value="ECO:0007669"/>
    <property type="project" value="TreeGrafter"/>
</dbReference>
<dbReference type="InterPro" id="IPR036236">
    <property type="entry name" value="Znf_C2H2_sf"/>
</dbReference>
<dbReference type="GO" id="GO:0000981">
    <property type="term" value="F:DNA-binding transcription factor activity, RNA polymerase II-specific"/>
    <property type="evidence" value="ECO:0007669"/>
    <property type="project" value="TreeGrafter"/>
</dbReference>
<dbReference type="Proteomes" id="UP000694388">
    <property type="component" value="Unplaced"/>
</dbReference>
<comment type="function">
    <text evidence="1">May be involved in transcriptional regulation.</text>
</comment>
<name>A0A8C4NAC4_EPTBU</name>
<dbReference type="GO" id="GO:0008270">
    <property type="term" value="F:zinc ion binding"/>
    <property type="evidence" value="ECO:0007669"/>
    <property type="project" value="UniProtKB-KW"/>
</dbReference>
<dbReference type="FunFam" id="3.30.160.60:FF:001158">
    <property type="entry name" value="zinc finger protein 22"/>
    <property type="match status" value="1"/>
</dbReference>
<evidence type="ECO:0000256" key="10">
    <source>
        <dbReference type="ARBA" id="ARBA00023163"/>
    </source>
</evidence>
<dbReference type="Gene3D" id="3.30.160.60">
    <property type="entry name" value="Classic Zinc Finger"/>
    <property type="match status" value="6"/>
</dbReference>
<reference evidence="15" key="2">
    <citation type="submission" date="2025-09" db="UniProtKB">
        <authorList>
            <consortium name="Ensembl"/>
        </authorList>
    </citation>
    <scope>IDENTIFICATION</scope>
</reference>
<feature type="domain" description="C2H2-type" evidence="14">
    <location>
        <begin position="369"/>
        <end position="396"/>
    </location>
</feature>
<comment type="similarity">
    <text evidence="3">Belongs to the krueppel C2H2-type zinc-finger protein family.</text>
</comment>
<evidence type="ECO:0000256" key="8">
    <source>
        <dbReference type="ARBA" id="ARBA00023015"/>
    </source>
</evidence>
<accession>A0A8C4NAC4</accession>
<evidence type="ECO:0000256" key="9">
    <source>
        <dbReference type="ARBA" id="ARBA00023125"/>
    </source>
</evidence>
<evidence type="ECO:0000259" key="14">
    <source>
        <dbReference type="PROSITE" id="PS50157"/>
    </source>
</evidence>
<evidence type="ECO:0000256" key="7">
    <source>
        <dbReference type="ARBA" id="ARBA00022833"/>
    </source>
</evidence>
<reference evidence="15" key="1">
    <citation type="submission" date="2025-08" db="UniProtKB">
        <authorList>
            <consortium name="Ensembl"/>
        </authorList>
    </citation>
    <scope>IDENTIFICATION</scope>
</reference>
<dbReference type="InterPro" id="IPR013087">
    <property type="entry name" value="Znf_C2H2_type"/>
</dbReference>
<keyword evidence="6 12" id="KW-0863">Zinc-finger</keyword>